<dbReference type="GeneID" id="40318266"/>
<protein>
    <submittedName>
        <fullName evidence="1">Uncharacterized protein</fullName>
    </submittedName>
</protein>
<organism evidence="1 2">
    <name type="scientific">Trypanosoma conorhini</name>
    <dbReference type="NCBI Taxonomy" id="83891"/>
    <lineage>
        <taxon>Eukaryota</taxon>
        <taxon>Discoba</taxon>
        <taxon>Euglenozoa</taxon>
        <taxon>Kinetoplastea</taxon>
        <taxon>Metakinetoplastina</taxon>
        <taxon>Trypanosomatida</taxon>
        <taxon>Trypanosomatidae</taxon>
        <taxon>Trypanosoma</taxon>
    </lineage>
</organism>
<reference evidence="1 2" key="1">
    <citation type="journal article" date="2018" name="BMC Genomics">
        <title>Genomic comparison of Trypanosoma conorhini and Trypanosoma rangeli to Trypanosoma cruzi strains of high and low virulence.</title>
        <authorList>
            <person name="Bradwell K.R."/>
            <person name="Koparde V.N."/>
            <person name="Matveyev A.V."/>
            <person name="Serrano M.G."/>
            <person name="Alves J.M."/>
            <person name="Parikh H."/>
            <person name="Huang B."/>
            <person name="Lee V."/>
            <person name="Espinosa-Alvarez O."/>
            <person name="Ortiz P.A."/>
            <person name="Costa-Martins A.G."/>
            <person name="Teixeira M.M."/>
            <person name="Buck G.A."/>
        </authorList>
    </citation>
    <scope>NUCLEOTIDE SEQUENCE [LARGE SCALE GENOMIC DNA]</scope>
    <source>
        <strain evidence="1 2">025E</strain>
    </source>
</reference>
<comment type="caution">
    <text evidence="1">The sequence shown here is derived from an EMBL/GenBank/DDBJ whole genome shotgun (WGS) entry which is preliminary data.</text>
</comment>
<gene>
    <name evidence="1" type="ORF">Tco025E_04655</name>
</gene>
<keyword evidence="2" id="KW-1185">Reference proteome</keyword>
<evidence type="ECO:0000313" key="1">
    <source>
        <dbReference type="EMBL" id="RNF17910.1"/>
    </source>
</evidence>
<dbReference type="AlphaFoldDB" id="A0A3S5ITH7"/>
<dbReference type="OrthoDB" id="246554at2759"/>
<dbReference type="RefSeq" id="XP_029228308.1">
    <property type="nucleotide sequence ID" value="XM_029371565.1"/>
</dbReference>
<evidence type="ECO:0000313" key="2">
    <source>
        <dbReference type="Proteomes" id="UP000284403"/>
    </source>
</evidence>
<accession>A0A3S5ITH7</accession>
<dbReference type="Proteomes" id="UP000284403">
    <property type="component" value="Unassembled WGS sequence"/>
</dbReference>
<name>A0A3S5ITH7_9TRYP</name>
<sequence>MVVFVMGAPRAKSGAPISRPIISTLRDVSYPQWVSVPSDSQRSLEASRPTLNASHSYNCLSLSSRATPMCRQSHTDTIDGVFEAERLCEIRRQKELMLQACLLEIEELVSINSQIGRAEASPLETESMMSLSRQASPWKLSHTPSSLHTGRALLYIHESPQSVPLVPCRGDLVYATLKHRSVAIGSPSECFLLLTPTLRLPPMDAKLFAMIVLEEMLARHELLLREDRLWRRINGKEAGAFLRVQLVIRTGARFHHSRLSTLKDIRRKELEYLRDGICRRADKQEEEHRIFMHQLPPERLPPLKIPTLTSAGQPYGRTAVDHAVARALAVEEQTWTATARRKKCFFPPIV</sequence>
<dbReference type="EMBL" id="MKKU01000248">
    <property type="protein sequence ID" value="RNF17910.1"/>
    <property type="molecule type" value="Genomic_DNA"/>
</dbReference>
<proteinExistence type="predicted"/>